<name>A0A0G4J919_PLABS</name>
<dbReference type="AlphaFoldDB" id="A0A0G4J919"/>
<proteinExistence type="inferred from homology"/>
<sequence>MAGKTEWEDALIRHGIIEAPPRVPTDEEVALAAQEALAAVNPYESMSLDQLDAHEDVIDDDDLSRLRAQRLADMKAQSRANRFGQLYQVGQTDYKTAITDASHASPVVVHLMEHGSQDCALLNQCLGEVARRFPAVKFVRVVASEAMEKFPRQNCPTVLVYRNGQIVGQFVKLSAWAGPKTNADVVEWVLAKQVPGLLPQSTLESDPRAALVKTSVSFAGRSRAGQAQAADSDDDDW</sequence>
<organism evidence="3 5">
    <name type="scientific">Plasmodiophora brassicae</name>
    <name type="common">Clubroot disease agent</name>
    <dbReference type="NCBI Taxonomy" id="37360"/>
    <lineage>
        <taxon>Eukaryota</taxon>
        <taxon>Sar</taxon>
        <taxon>Rhizaria</taxon>
        <taxon>Endomyxa</taxon>
        <taxon>Phytomyxea</taxon>
        <taxon>Plasmodiophorida</taxon>
        <taxon>Plasmodiophoridae</taxon>
        <taxon>Plasmodiophora</taxon>
    </lineage>
</organism>
<dbReference type="Gene3D" id="3.40.30.10">
    <property type="entry name" value="Glutaredoxin"/>
    <property type="match status" value="1"/>
</dbReference>
<dbReference type="InterPro" id="IPR051498">
    <property type="entry name" value="Phosducin-like_chap/apop_reg"/>
</dbReference>
<comment type="similarity">
    <text evidence="1">Belongs to the phosducin family.</text>
</comment>
<dbReference type="InterPro" id="IPR024253">
    <property type="entry name" value="Phosducin_thioredoxin-like_dom"/>
</dbReference>
<dbReference type="PANTHER" id="PTHR45809:SF3">
    <property type="entry name" value="VIRAL IAP-ASSOCIATED FACTOR HOMOLOG"/>
    <property type="match status" value="1"/>
</dbReference>
<dbReference type="PANTHER" id="PTHR45809">
    <property type="entry name" value="VIRAL IAP-ASSOCIATED FACTOR HOMOLOG"/>
    <property type="match status" value="1"/>
</dbReference>
<evidence type="ECO:0000313" key="3">
    <source>
        <dbReference type="EMBL" id="CEP03949.1"/>
    </source>
</evidence>
<keyword evidence="5" id="KW-1185">Reference proteome</keyword>
<dbReference type="EMBL" id="CDSF01000157">
    <property type="protein sequence ID" value="CEP03949.1"/>
    <property type="molecule type" value="Genomic_DNA"/>
</dbReference>
<dbReference type="GO" id="GO:0006457">
    <property type="term" value="P:protein folding"/>
    <property type="evidence" value="ECO:0007669"/>
    <property type="project" value="TreeGrafter"/>
</dbReference>
<protein>
    <recommendedName>
        <fullName evidence="2">Phosducin domain-containing protein</fullName>
    </recommendedName>
</protein>
<evidence type="ECO:0000259" key="2">
    <source>
        <dbReference type="Pfam" id="PF02114"/>
    </source>
</evidence>
<feature type="domain" description="Phosducin" evidence="2">
    <location>
        <begin position="46"/>
        <end position="200"/>
    </location>
</feature>
<dbReference type="STRING" id="37360.A0A0G4J919"/>
<evidence type="ECO:0000313" key="5">
    <source>
        <dbReference type="Proteomes" id="UP000039324"/>
    </source>
</evidence>
<accession>A0A0G4J919</accession>
<geneLocation type="mitochondrion" evidence="4"/>
<evidence type="ECO:0000256" key="1">
    <source>
        <dbReference type="ARBA" id="ARBA00009686"/>
    </source>
</evidence>
<dbReference type="OMA" id="FCEIRAN"/>
<dbReference type="Proteomes" id="UP000039324">
    <property type="component" value="Unassembled WGS sequence"/>
</dbReference>
<evidence type="ECO:0000313" key="4">
    <source>
        <dbReference type="EMBL" id="SPR01503.1"/>
    </source>
</evidence>
<dbReference type="EMBL" id="OVEO01000018">
    <property type="protein sequence ID" value="SPR01503.1"/>
    <property type="molecule type" value="Genomic_DNA"/>
</dbReference>
<dbReference type="InterPro" id="IPR036249">
    <property type="entry name" value="Thioredoxin-like_sf"/>
</dbReference>
<dbReference type="OrthoDB" id="45518at2759"/>
<dbReference type="Pfam" id="PF02114">
    <property type="entry name" value="Phosducin"/>
    <property type="match status" value="1"/>
</dbReference>
<gene>
    <name evidence="3" type="ORF">PBRA_009529</name>
    <name evidence="4" type="ORF">PLBR_LOCUS8718</name>
</gene>
<keyword evidence="4" id="KW-0496">Mitochondrion</keyword>
<reference evidence="4 6" key="2">
    <citation type="submission" date="2018-03" db="EMBL/GenBank/DDBJ databases">
        <authorList>
            <person name="Fogelqvist J."/>
        </authorList>
    </citation>
    <scope>NUCLEOTIDE SEQUENCE [LARGE SCALE GENOMIC DNA]</scope>
</reference>
<dbReference type="SUPFAM" id="SSF52833">
    <property type="entry name" value="Thioredoxin-like"/>
    <property type="match status" value="1"/>
</dbReference>
<dbReference type="GO" id="GO:0005737">
    <property type="term" value="C:cytoplasm"/>
    <property type="evidence" value="ECO:0007669"/>
    <property type="project" value="TreeGrafter"/>
</dbReference>
<reference evidence="3 5" key="1">
    <citation type="submission" date="2015-02" db="EMBL/GenBank/DDBJ databases">
        <authorList>
            <person name="Chooi Y.-H."/>
        </authorList>
    </citation>
    <scope>NUCLEOTIDE SEQUENCE [LARGE SCALE GENOMIC DNA]</scope>
    <source>
        <strain evidence="3">E3</strain>
    </source>
</reference>
<dbReference type="Proteomes" id="UP000290189">
    <property type="component" value="Unassembled WGS sequence"/>
</dbReference>
<evidence type="ECO:0000313" key="6">
    <source>
        <dbReference type="Proteomes" id="UP000290189"/>
    </source>
</evidence>